<reference evidence="4" key="2">
    <citation type="submission" date="2016-11" db="EMBL/GenBank/DDBJ databases">
        <title>Complete genome sequence of Virgibacillus pantothenticus 21D, a halophilic bacterium isolated from the deep hypersaline anoxic basin Discovery in the Mediterranean Sea.</title>
        <authorList>
            <person name="Zeaiter Z."/>
            <person name="Booth J.M."/>
            <person name="Prosdocimi E.M."/>
            <person name="Mapelli F."/>
            <person name="Fusi M."/>
            <person name="Daffonchio D."/>
            <person name="Borin S."/>
            <person name="Crotti E."/>
        </authorList>
    </citation>
    <scope>NUCLEOTIDE SEQUENCE [LARGE SCALE GENOMIC DNA]</scope>
    <source>
        <strain evidence="4">21D</strain>
    </source>
</reference>
<protein>
    <submittedName>
        <fullName evidence="2">Uncharacterized protein</fullName>
    </submittedName>
</protein>
<feature type="transmembrane region" description="Helical" evidence="1">
    <location>
        <begin position="42"/>
        <end position="64"/>
    </location>
</feature>
<gene>
    <name evidence="2" type="ORF">A21D_01902</name>
    <name evidence="3" type="ORF">V2W34_02525</name>
</gene>
<sequence length="219" mass="25727">MLKQIGLMYMRLWYYGAVVWLKKHPAPARDENVYTYHQTSQMMVITIVFSMLTILEGGLLHFLLHFWNEIIARITTIIHVHALVYFMALFQSAKRKPHVIEGNKVNIQFGFQSNLELDIRNISEIVAAQPISFETKIPKHTYVSLMQWDDPHYEFILKQPVPLKKIFGKTRSITSVVLRADDMEGMIARIKDFPYNIDEQLLKEDEKVKKHEHKEVSSR</sequence>
<evidence type="ECO:0000313" key="5">
    <source>
        <dbReference type="Proteomes" id="UP001356080"/>
    </source>
</evidence>
<dbReference type="RefSeq" id="WP_101933314.1">
    <property type="nucleotide sequence ID" value="NZ_CP018622.1"/>
</dbReference>
<feature type="transmembrane region" description="Helical" evidence="1">
    <location>
        <begin position="70"/>
        <end position="90"/>
    </location>
</feature>
<reference evidence="3 5" key="3">
    <citation type="submission" date="2024-01" db="EMBL/GenBank/DDBJ databases">
        <title>Survival strategy associated with biotechnological potential of Virgibacillus dokdonensis T4.6 isolated from salt-fermented shrimp paste.</title>
        <authorList>
            <person name="Doan T.V."/>
            <person name="Quach N.T."/>
            <person name="Phi Q.-T."/>
        </authorList>
    </citation>
    <scope>NUCLEOTIDE SEQUENCE [LARGE SCALE GENOMIC DNA]</scope>
    <source>
        <strain evidence="3 5">T4.6</strain>
    </source>
</reference>
<dbReference type="Proteomes" id="UP000234237">
    <property type="component" value="Chromosome"/>
</dbReference>
<reference evidence="2" key="1">
    <citation type="submission" date="2016-11" db="EMBL/GenBank/DDBJ databases">
        <title>Complete genome sequence of Virgibacillus dokdonensis 21D, a halophilic bacterium isolated from the deep hypersaline anoxic basin Discovery in the Mediterranean Sea.</title>
        <authorList>
            <person name="Zeaiter Z."/>
            <person name="Booth J.M."/>
            <person name="Prosdocimi E.M."/>
            <person name="Mapelli F."/>
            <person name="Fusi M."/>
            <person name="Daffonchio D."/>
            <person name="Borin S."/>
            <person name="Crotti E."/>
        </authorList>
    </citation>
    <scope>NUCLEOTIDE SEQUENCE</scope>
    <source>
        <strain evidence="2">21D</strain>
    </source>
</reference>
<keyword evidence="1" id="KW-0472">Membrane</keyword>
<dbReference type="Proteomes" id="UP001356080">
    <property type="component" value="Unassembled WGS sequence"/>
</dbReference>
<name>A0A2K9J1S6_9BACI</name>
<keyword evidence="1" id="KW-1133">Transmembrane helix</keyword>
<dbReference type="EMBL" id="CP018622">
    <property type="protein sequence ID" value="AUJ24983.1"/>
    <property type="molecule type" value="Genomic_DNA"/>
</dbReference>
<dbReference type="AlphaFoldDB" id="A0A2K9J1S6"/>
<evidence type="ECO:0000313" key="4">
    <source>
        <dbReference type="Proteomes" id="UP000234237"/>
    </source>
</evidence>
<evidence type="ECO:0000313" key="2">
    <source>
        <dbReference type="EMBL" id="AUJ24983.1"/>
    </source>
</evidence>
<keyword evidence="1" id="KW-0812">Transmembrane</keyword>
<dbReference type="EMBL" id="JAZHPM010000003">
    <property type="protein sequence ID" value="MEF2290886.1"/>
    <property type="molecule type" value="Genomic_DNA"/>
</dbReference>
<keyword evidence="5" id="KW-1185">Reference proteome</keyword>
<evidence type="ECO:0000256" key="1">
    <source>
        <dbReference type="SAM" id="Phobius"/>
    </source>
</evidence>
<proteinExistence type="predicted"/>
<dbReference type="STRING" id="302167.GCA_900166595_00628"/>
<organism evidence="2 4">
    <name type="scientific">Virgibacillus dokdonensis</name>
    <dbReference type="NCBI Taxonomy" id="302167"/>
    <lineage>
        <taxon>Bacteria</taxon>
        <taxon>Bacillati</taxon>
        <taxon>Bacillota</taxon>
        <taxon>Bacilli</taxon>
        <taxon>Bacillales</taxon>
        <taxon>Bacillaceae</taxon>
        <taxon>Virgibacillus</taxon>
    </lineage>
</organism>
<accession>A0A2K9J1S6</accession>
<dbReference type="KEGG" id="vpn:A21D_01902"/>
<evidence type="ECO:0000313" key="3">
    <source>
        <dbReference type="EMBL" id="MEF2290886.1"/>
    </source>
</evidence>